<sequence>MGSANKEVILLNVLKWIQNWYLENCDGDWEHCHGINISTLDNPGWMVDIDLTDTILEDKEFGIVDIQRSESNWIYCNVSDNIFHGNGGPNNLEEMLSIFQNWVTGACRQ</sequence>
<dbReference type="Pfam" id="PF15580">
    <property type="entry name" value="Imm53"/>
    <property type="match status" value="1"/>
</dbReference>
<accession>A0A0L6ZCZ3</accession>
<name>A0A0L6ZCZ3_9CLOT</name>
<dbReference type="InterPro" id="IPR028228">
    <property type="entry name" value="Imm53"/>
</dbReference>
<dbReference type="Proteomes" id="UP000037043">
    <property type="component" value="Unassembled WGS sequence"/>
</dbReference>
<organism evidence="1 2">
    <name type="scientific">Clostridium homopropionicum DSM 5847</name>
    <dbReference type="NCBI Taxonomy" id="1121318"/>
    <lineage>
        <taxon>Bacteria</taxon>
        <taxon>Bacillati</taxon>
        <taxon>Bacillota</taxon>
        <taxon>Clostridia</taxon>
        <taxon>Eubacteriales</taxon>
        <taxon>Clostridiaceae</taxon>
        <taxon>Clostridium</taxon>
    </lineage>
</organism>
<protein>
    <recommendedName>
        <fullName evidence="3">Rhodanese-related sulfurtransferase</fullName>
    </recommendedName>
</protein>
<evidence type="ECO:0008006" key="3">
    <source>
        <dbReference type="Google" id="ProtNLM"/>
    </source>
</evidence>
<gene>
    <name evidence="1" type="ORF">CLHOM_09840</name>
</gene>
<comment type="caution">
    <text evidence="1">The sequence shown here is derived from an EMBL/GenBank/DDBJ whole genome shotgun (WGS) entry which is preliminary data.</text>
</comment>
<dbReference type="EMBL" id="LHUR01000012">
    <property type="protein sequence ID" value="KOA20841.1"/>
    <property type="molecule type" value="Genomic_DNA"/>
</dbReference>
<dbReference type="STRING" id="36844.SAMN04488501_10314"/>
<proteinExistence type="predicted"/>
<reference evidence="2" key="1">
    <citation type="submission" date="2015-08" db="EMBL/GenBank/DDBJ databases">
        <title>Genome sequence of the strict anaerobe Clostridium homopropionicum LuHBu1 (DSM 5847T).</title>
        <authorList>
            <person name="Poehlein A."/>
            <person name="Beck M."/>
            <person name="Schiel-Bengelsdorf B."/>
            <person name="Bengelsdorf F.R."/>
            <person name="Daniel R."/>
            <person name="Duerre P."/>
        </authorList>
    </citation>
    <scope>NUCLEOTIDE SEQUENCE [LARGE SCALE GENOMIC DNA]</scope>
    <source>
        <strain evidence="2">DSM 5847</strain>
    </source>
</reference>
<dbReference type="AlphaFoldDB" id="A0A0L6ZCZ3"/>
<evidence type="ECO:0000313" key="2">
    <source>
        <dbReference type="Proteomes" id="UP000037043"/>
    </source>
</evidence>
<keyword evidence="2" id="KW-1185">Reference proteome</keyword>
<dbReference type="PATRIC" id="fig|1121318.3.peg.991"/>
<evidence type="ECO:0000313" key="1">
    <source>
        <dbReference type="EMBL" id="KOA20841.1"/>
    </source>
</evidence>